<accession>A0A939HBK2</accession>
<dbReference type="InterPro" id="IPR005144">
    <property type="entry name" value="ATP-cone_dom"/>
</dbReference>
<proteinExistence type="predicted"/>
<dbReference type="EMBL" id="JAFNJU010000005">
    <property type="protein sequence ID" value="MBO1264937.1"/>
    <property type="molecule type" value="Genomic_DNA"/>
</dbReference>
<protein>
    <recommendedName>
        <fullName evidence="4">ATP-cone domain-containing protein</fullName>
    </recommendedName>
</protein>
<sequence>MLKVVKRDGRIVDFDPDRIKTSVANSARDSEIQITEKELKLIAGSVEKTISKVRGETGITSTYEIRGAVVRALKDMGYRNIAKDFYNHSKVVREPGKKD</sequence>
<keyword evidence="1 3" id="KW-0547">Nucleotide-binding</keyword>
<dbReference type="AlphaFoldDB" id="A0A939HBK2"/>
<keyword evidence="6" id="KW-1185">Reference proteome</keyword>
<feature type="domain" description="ATP-cone" evidence="4">
    <location>
        <begin position="2"/>
        <end position="97"/>
    </location>
</feature>
<dbReference type="Pfam" id="PF03477">
    <property type="entry name" value="ATP-cone"/>
    <property type="match status" value="1"/>
</dbReference>
<dbReference type="PROSITE" id="PS51161">
    <property type="entry name" value="ATP_CONE"/>
    <property type="match status" value="1"/>
</dbReference>
<evidence type="ECO:0000313" key="6">
    <source>
        <dbReference type="Proteomes" id="UP000664218"/>
    </source>
</evidence>
<organism evidence="5 6">
    <name type="scientific">Proteiniclasticum aestuarii</name>
    <dbReference type="NCBI Taxonomy" id="2817862"/>
    <lineage>
        <taxon>Bacteria</taxon>
        <taxon>Bacillati</taxon>
        <taxon>Bacillota</taxon>
        <taxon>Clostridia</taxon>
        <taxon>Eubacteriales</taxon>
        <taxon>Clostridiaceae</taxon>
        <taxon>Proteiniclasticum</taxon>
    </lineage>
</organism>
<keyword evidence="2 3" id="KW-0067">ATP-binding</keyword>
<dbReference type="RefSeq" id="WP_207599461.1">
    <property type="nucleotide sequence ID" value="NZ_JAFNJU010000005.1"/>
</dbReference>
<comment type="caution">
    <text evidence="5">The sequence shown here is derived from an EMBL/GenBank/DDBJ whole genome shotgun (WGS) entry which is preliminary data.</text>
</comment>
<evidence type="ECO:0000313" key="5">
    <source>
        <dbReference type="EMBL" id="MBO1264937.1"/>
    </source>
</evidence>
<evidence type="ECO:0000256" key="2">
    <source>
        <dbReference type="ARBA" id="ARBA00022840"/>
    </source>
</evidence>
<gene>
    <name evidence="5" type="ORF">J3A84_07840</name>
</gene>
<evidence type="ECO:0000256" key="3">
    <source>
        <dbReference type="PROSITE-ProRule" id="PRU00492"/>
    </source>
</evidence>
<evidence type="ECO:0000256" key="1">
    <source>
        <dbReference type="ARBA" id="ARBA00022741"/>
    </source>
</evidence>
<dbReference type="Proteomes" id="UP000664218">
    <property type="component" value="Unassembled WGS sequence"/>
</dbReference>
<evidence type="ECO:0000259" key="4">
    <source>
        <dbReference type="PROSITE" id="PS51161"/>
    </source>
</evidence>
<name>A0A939HBK2_9CLOT</name>
<reference evidence="5" key="1">
    <citation type="submission" date="2021-03" db="EMBL/GenBank/DDBJ databases">
        <title>Proteiniclasticum marinus sp. nov., isolated from tidal flat sediment.</title>
        <authorList>
            <person name="Namirimu T."/>
            <person name="Yang J.-A."/>
            <person name="Yang S.-H."/>
            <person name="Kim Y.-J."/>
            <person name="Kwon K.K."/>
        </authorList>
    </citation>
    <scope>NUCLEOTIDE SEQUENCE</scope>
    <source>
        <strain evidence="5">SCR006</strain>
    </source>
</reference>
<dbReference type="GO" id="GO:0005524">
    <property type="term" value="F:ATP binding"/>
    <property type="evidence" value="ECO:0007669"/>
    <property type="project" value="UniProtKB-UniRule"/>
</dbReference>